<gene>
    <name evidence="2" type="ORF">V1286_004232</name>
</gene>
<evidence type="ECO:0000256" key="1">
    <source>
        <dbReference type="SAM" id="MobiDB-lite"/>
    </source>
</evidence>
<reference evidence="2 3" key="1">
    <citation type="submission" date="2024-02" db="EMBL/GenBank/DDBJ databases">
        <title>Adaptive strategies in a cosmopolitan and abundant soil bacterium.</title>
        <authorList>
            <person name="Carini P."/>
        </authorList>
    </citation>
    <scope>NUCLEOTIDE SEQUENCE [LARGE SCALE GENOMIC DNA]</scope>
    <source>
        <strain evidence="2 3">AZCC 1608</strain>
    </source>
</reference>
<protein>
    <submittedName>
        <fullName evidence="2">Uncharacterized protein</fullName>
    </submittedName>
</protein>
<comment type="caution">
    <text evidence="2">The sequence shown here is derived from an EMBL/GenBank/DDBJ whole genome shotgun (WGS) entry which is preliminary data.</text>
</comment>
<dbReference type="Proteomes" id="UP001364224">
    <property type="component" value="Unassembled WGS sequence"/>
</dbReference>
<feature type="region of interest" description="Disordered" evidence="1">
    <location>
        <begin position="42"/>
        <end position="65"/>
    </location>
</feature>
<proteinExistence type="predicted"/>
<evidence type="ECO:0000313" key="2">
    <source>
        <dbReference type="EMBL" id="MEH2556703.1"/>
    </source>
</evidence>
<accession>A0ABU8BFB8</accession>
<keyword evidence="3" id="KW-1185">Reference proteome</keyword>
<dbReference type="RefSeq" id="WP_334482173.1">
    <property type="nucleotide sequence ID" value="NZ_JAZHRV010000001.1"/>
</dbReference>
<dbReference type="EMBL" id="JAZHRV010000001">
    <property type="protein sequence ID" value="MEH2556703.1"/>
    <property type="molecule type" value="Genomic_DNA"/>
</dbReference>
<organism evidence="2 3">
    <name type="scientific">Bradyrhizobium algeriense</name>
    <dbReference type="NCBI Taxonomy" id="634784"/>
    <lineage>
        <taxon>Bacteria</taxon>
        <taxon>Pseudomonadati</taxon>
        <taxon>Pseudomonadota</taxon>
        <taxon>Alphaproteobacteria</taxon>
        <taxon>Hyphomicrobiales</taxon>
        <taxon>Nitrobacteraceae</taxon>
        <taxon>Bradyrhizobium</taxon>
    </lineage>
</organism>
<sequence>MRVAEGEFCIPPSTTRIRKKTMVSAVSSQAATLNPLAYMALDGDDNAKQPASNATPNDSDRGPATQVSLSQDALDRLMAAFKQGPDGAQQAMDTWSQAGEDRFQGHMQAMDHRVALAKINSQLTLLDLQDARQGTNKAGIGRLQKSYDKMLNSPISPEVTLNAADAAKALQMLKDAGRRLPPLDPNVTYGFVKDGIQYNFRGDGTVTTRKEGIATSVEDQQKSLATRRAMMDLISRDIRDNSDARANLIAQRDALMGQ</sequence>
<evidence type="ECO:0000313" key="3">
    <source>
        <dbReference type="Proteomes" id="UP001364224"/>
    </source>
</evidence>
<name>A0ABU8BFB8_9BRAD</name>